<gene>
    <name evidence="2" type="ORF">SAMN05443248_2985</name>
</gene>
<dbReference type="AlphaFoldDB" id="A0A1M5NGC2"/>
<proteinExistence type="predicted"/>
<keyword evidence="1" id="KW-0472">Membrane</keyword>
<evidence type="ECO:0000256" key="1">
    <source>
        <dbReference type="SAM" id="Phobius"/>
    </source>
</evidence>
<evidence type="ECO:0000313" key="2">
    <source>
        <dbReference type="EMBL" id="SHG88560.1"/>
    </source>
</evidence>
<keyword evidence="1" id="KW-1133">Transmembrane helix</keyword>
<dbReference type="RefSeq" id="WP_079601916.1">
    <property type="nucleotide sequence ID" value="NZ_LT670817.1"/>
</dbReference>
<dbReference type="EMBL" id="LT670817">
    <property type="protein sequence ID" value="SHG88560.1"/>
    <property type="molecule type" value="Genomic_DNA"/>
</dbReference>
<keyword evidence="1" id="KW-0812">Transmembrane</keyword>
<sequence length="63" mass="7117">MNGPLWVVWLLTLFILTLMPARISNWCWSAVAAGLFIWDGSWVAFVLCFLAARDAVRHTPPLT</sequence>
<evidence type="ECO:0000313" key="3">
    <source>
        <dbReference type="Proteomes" id="UP000189796"/>
    </source>
</evidence>
<reference evidence="2 3" key="1">
    <citation type="submission" date="2016-11" db="EMBL/GenBank/DDBJ databases">
        <authorList>
            <person name="Jaros S."/>
            <person name="Januszkiewicz K."/>
            <person name="Wedrychowicz H."/>
        </authorList>
    </citation>
    <scope>NUCLEOTIDE SEQUENCE [LARGE SCALE GENOMIC DNA]</scope>
    <source>
        <strain evidence="2 3">GAS138</strain>
    </source>
</reference>
<protein>
    <submittedName>
        <fullName evidence="2">Uncharacterized protein</fullName>
    </submittedName>
</protein>
<name>A0A1M5NGC2_9BRAD</name>
<dbReference type="Proteomes" id="UP000189796">
    <property type="component" value="Chromosome I"/>
</dbReference>
<dbReference type="OrthoDB" id="9815592at2"/>
<organism evidence="2 3">
    <name type="scientific">Bradyrhizobium erythrophlei</name>
    <dbReference type="NCBI Taxonomy" id="1437360"/>
    <lineage>
        <taxon>Bacteria</taxon>
        <taxon>Pseudomonadati</taxon>
        <taxon>Pseudomonadota</taxon>
        <taxon>Alphaproteobacteria</taxon>
        <taxon>Hyphomicrobiales</taxon>
        <taxon>Nitrobacteraceae</taxon>
        <taxon>Bradyrhizobium</taxon>
    </lineage>
</organism>
<feature type="transmembrane region" description="Helical" evidence="1">
    <location>
        <begin position="30"/>
        <end position="52"/>
    </location>
</feature>
<accession>A0A1M5NGC2</accession>